<reference evidence="2" key="1">
    <citation type="submission" date="2015-01" db="EMBL/GenBank/DDBJ databases">
        <title>The Genome Sequence of Cladophialophora bantiana CBS 173.52.</title>
        <authorList>
            <consortium name="The Broad Institute Genomics Platform"/>
            <person name="Cuomo C."/>
            <person name="de Hoog S."/>
            <person name="Gorbushina A."/>
            <person name="Stielow B."/>
            <person name="Teixiera M."/>
            <person name="Abouelleil A."/>
            <person name="Chapman S.B."/>
            <person name="Priest M."/>
            <person name="Young S.K."/>
            <person name="Wortman J."/>
            <person name="Nusbaum C."/>
            <person name="Birren B."/>
        </authorList>
    </citation>
    <scope>NUCLEOTIDE SEQUENCE [LARGE SCALE GENOMIC DNA]</scope>
    <source>
        <strain evidence="2">CBS 173.52</strain>
    </source>
</reference>
<evidence type="ECO:0000256" key="1">
    <source>
        <dbReference type="SAM" id="MobiDB-lite"/>
    </source>
</evidence>
<dbReference type="EMBL" id="KN846981">
    <property type="protein sequence ID" value="KIW97567.1"/>
    <property type="molecule type" value="Genomic_DNA"/>
</dbReference>
<feature type="compositionally biased region" description="Polar residues" evidence="1">
    <location>
        <begin position="454"/>
        <end position="466"/>
    </location>
</feature>
<sequence>MTMMKEGYRGHKHSQRDDNRIVKWVQDYDGAVPAAASDSACHNFGSETGLISDLHDECLRLMKELRTGWQNSQDNIDLKPQERAAVGNCCGKLYLWGDILQGGKLEASLEIVAALRQTILGTLVKIGHTLLLGPDNLEATIVRAKNVQARPIEGEQCTLCRKADWQTQRAFVKHLGKHLEDIALLALPLGDDSEDETEGDDPYDKASRGRILPKAKNISKPLTRKWRVGFPILLVFDEITPVLRHPPTSTAPNTPPPQPRQSARLKTVWSAEVLDNVDRSFTKAVEIRDVSEAQLKEIKEIITVTTLNYKRDTINWKVRRCCQTEAKCDSFRPCTNCHILGIRCEYFGDIIESSVEDSTDEESDAEGSGSEPFEIAMDDEKKHMRKEDERSRENAHGGGEHAVENNKGAKDEDEEMHNAEAARPPTEFHSNIIQPSVGLPLSPSSNPLLRPSSRVNPSILLSSDSGVPTPVADPDEQGALVPPSDLE</sequence>
<proteinExistence type="predicted"/>
<name>A0A0D2GGV7_CLAB1</name>
<accession>A0A0D2GGV7</accession>
<evidence type="ECO:0008006" key="4">
    <source>
        <dbReference type="Google" id="ProtNLM"/>
    </source>
</evidence>
<gene>
    <name evidence="2" type="ORF">Z519_01151</name>
</gene>
<dbReference type="VEuPathDB" id="FungiDB:Z519_01151"/>
<organism evidence="2 3">
    <name type="scientific">Cladophialophora bantiana (strain ATCC 10958 / CBS 173.52 / CDC B-1940 / NIH 8579)</name>
    <name type="common">Xylohypha bantiana</name>
    <dbReference type="NCBI Taxonomy" id="1442370"/>
    <lineage>
        <taxon>Eukaryota</taxon>
        <taxon>Fungi</taxon>
        <taxon>Dikarya</taxon>
        <taxon>Ascomycota</taxon>
        <taxon>Pezizomycotina</taxon>
        <taxon>Eurotiomycetes</taxon>
        <taxon>Chaetothyriomycetidae</taxon>
        <taxon>Chaetothyriales</taxon>
        <taxon>Herpotrichiellaceae</taxon>
        <taxon>Cladophialophora</taxon>
    </lineage>
</organism>
<protein>
    <recommendedName>
        <fullName evidence="4">C2H2-type domain-containing protein</fullName>
    </recommendedName>
</protein>
<dbReference type="GeneID" id="27694079"/>
<feature type="compositionally biased region" description="Acidic residues" evidence="1">
    <location>
        <begin position="355"/>
        <end position="365"/>
    </location>
</feature>
<feature type="region of interest" description="Disordered" evidence="1">
    <location>
        <begin position="355"/>
        <end position="487"/>
    </location>
</feature>
<dbReference type="HOGENOM" id="CLU_560195_0_0_1"/>
<dbReference type="AlphaFoldDB" id="A0A0D2GGV7"/>
<feature type="compositionally biased region" description="Basic and acidic residues" evidence="1">
    <location>
        <begin position="378"/>
        <end position="420"/>
    </location>
</feature>
<evidence type="ECO:0000313" key="3">
    <source>
        <dbReference type="Proteomes" id="UP000053789"/>
    </source>
</evidence>
<dbReference type="OrthoDB" id="6133115at2759"/>
<keyword evidence="3" id="KW-1185">Reference proteome</keyword>
<evidence type="ECO:0000313" key="2">
    <source>
        <dbReference type="EMBL" id="KIW97567.1"/>
    </source>
</evidence>
<dbReference type="RefSeq" id="XP_016624236.1">
    <property type="nucleotide sequence ID" value="XM_016758908.1"/>
</dbReference>
<feature type="compositionally biased region" description="Low complexity" evidence="1">
    <location>
        <begin position="435"/>
        <end position="453"/>
    </location>
</feature>
<dbReference type="Proteomes" id="UP000053789">
    <property type="component" value="Unassembled WGS sequence"/>
</dbReference>